<evidence type="ECO:0008006" key="3">
    <source>
        <dbReference type="Google" id="ProtNLM"/>
    </source>
</evidence>
<dbReference type="RefSeq" id="WP_073297045.1">
    <property type="nucleotide sequence ID" value="NZ_FQUF01000011.1"/>
</dbReference>
<dbReference type="OrthoDB" id="2138816at2"/>
<accession>A0A1M4VEB1</accession>
<organism evidence="1 2">
    <name type="scientific">Atopostipes suicloacalis DSM 15692</name>
    <dbReference type="NCBI Taxonomy" id="1121025"/>
    <lineage>
        <taxon>Bacteria</taxon>
        <taxon>Bacillati</taxon>
        <taxon>Bacillota</taxon>
        <taxon>Bacilli</taxon>
        <taxon>Lactobacillales</taxon>
        <taxon>Carnobacteriaceae</taxon>
        <taxon>Atopostipes</taxon>
    </lineage>
</organism>
<dbReference type="STRING" id="1121025.SAMN02745249_00897"/>
<dbReference type="AlphaFoldDB" id="A0A1M4VEB1"/>
<keyword evidence="2" id="KW-1185">Reference proteome</keyword>
<dbReference type="EMBL" id="FQUF01000011">
    <property type="protein sequence ID" value="SHE67324.1"/>
    <property type="molecule type" value="Genomic_DNA"/>
</dbReference>
<evidence type="ECO:0000313" key="1">
    <source>
        <dbReference type="EMBL" id="SHE67324.1"/>
    </source>
</evidence>
<gene>
    <name evidence="1" type="ORF">SAMN02745249_00897</name>
</gene>
<evidence type="ECO:0000313" key="2">
    <source>
        <dbReference type="Proteomes" id="UP000184128"/>
    </source>
</evidence>
<proteinExistence type="predicted"/>
<dbReference type="Proteomes" id="UP000184128">
    <property type="component" value="Unassembled WGS sequence"/>
</dbReference>
<sequence length="305" mass="35284">MRKINNERHMEIETSASNLDILRELNKRDALDEELTKELKRVEAKNRGLKTVLNHLNHLGKNHWVYMTNVSLDSYNIFTCDLLLMTSTHLYPLEINHYDGLFEFKKELSLLNGKEPDQLPIESAQCVATLINAFSTIRSINLDVKGAAIFPSSTNQIRIYDEVPEIEIVGADQLDAFIKQMIRDEKNRNSDEKIDPRYIRWLREIDQQQPIWTIHISDEMKEHIHPGIACRACNGFDVTIGKEFVSCPCGKYEPLEEAIVRTICEYGVLNYEKSLYPPDLHLFFDNQISMEQIETCLAKHFSLVG</sequence>
<protein>
    <recommendedName>
        <fullName evidence="3">Nuclease-related domain-containing protein</fullName>
    </recommendedName>
</protein>
<name>A0A1M4VEB1_9LACT</name>
<reference evidence="1 2" key="1">
    <citation type="submission" date="2016-11" db="EMBL/GenBank/DDBJ databases">
        <authorList>
            <person name="Jaros S."/>
            <person name="Januszkiewicz K."/>
            <person name="Wedrychowicz H."/>
        </authorList>
    </citation>
    <scope>NUCLEOTIDE SEQUENCE [LARGE SCALE GENOMIC DNA]</scope>
    <source>
        <strain evidence="1 2">DSM 15692</strain>
    </source>
</reference>